<dbReference type="InterPro" id="IPR002781">
    <property type="entry name" value="TM_pro_TauE-like"/>
</dbReference>
<protein>
    <recommendedName>
        <fullName evidence="5">Probable membrane transporter protein</fullName>
    </recommendedName>
</protein>
<dbReference type="AlphaFoldDB" id="A0A075GD40"/>
<dbReference type="InterPro" id="IPR051598">
    <property type="entry name" value="TSUP/Inactive_protease-like"/>
</dbReference>
<evidence type="ECO:0000256" key="4">
    <source>
        <dbReference type="ARBA" id="ARBA00023136"/>
    </source>
</evidence>
<feature type="transmembrane region" description="Helical" evidence="5">
    <location>
        <begin position="175"/>
        <end position="196"/>
    </location>
</feature>
<comment type="similarity">
    <text evidence="5">Belongs to the 4-toluene sulfonate uptake permease (TSUP) (TC 2.A.102) family.</text>
</comment>
<evidence type="ECO:0000256" key="5">
    <source>
        <dbReference type="RuleBase" id="RU363041"/>
    </source>
</evidence>
<name>A0A075GD40_9EURY</name>
<dbReference type="Pfam" id="PF01925">
    <property type="entry name" value="TauE"/>
    <property type="match status" value="1"/>
</dbReference>
<dbReference type="GO" id="GO:0005886">
    <property type="term" value="C:plasma membrane"/>
    <property type="evidence" value="ECO:0007669"/>
    <property type="project" value="UniProtKB-SubCell"/>
</dbReference>
<proteinExistence type="inferred from homology"/>
<feature type="transmembrane region" description="Helical" evidence="5">
    <location>
        <begin position="77"/>
        <end position="97"/>
    </location>
</feature>
<dbReference type="PANTHER" id="PTHR43701">
    <property type="entry name" value="MEMBRANE TRANSPORTER PROTEIN MJ0441-RELATED"/>
    <property type="match status" value="1"/>
</dbReference>
<keyword evidence="2 5" id="KW-0812">Transmembrane</keyword>
<sequence>MFSLEFVIICAALLVVAILYSSVGHGGASGYLAVLSLSGFAAMDVAWLKQYAWCLNLVVAAIAFWHYYRAGHHIPKLTIPFIAASVPFAILGGSLRVDGVLYDSLLSLTLVWAAWRLYSISDEETEECTAPDLKIALPVGGSIGLMSGIVGVGGGIFLSPIILMKNWATPKATAATAALFIWVNSAASIAGASLSGQLELEYATLLPFAGVVLIGGFVGSRYGAEIAPQQMIRKLLVGVLIIAALRRLLGIVGI</sequence>
<evidence type="ECO:0000256" key="2">
    <source>
        <dbReference type="ARBA" id="ARBA00022692"/>
    </source>
</evidence>
<feature type="transmembrane region" description="Helical" evidence="5">
    <location>
        <begin position="50"/>
        <end position="68"/>
    </location>
</feature>
<feature type="transmembrane region" description="Helical" evidence="5">
    <location>
        <begin position="143"/>
        <end position="163"/>
    </location>
</feature>
<evidence type="ECO:0000256" key="3">
    <source>
        <dbReference type="ARBA" id="ARBA00022989"/>
    </source>
</evidence>
<accession>A0A075GD40</accession>
<evidence type="ECO:0000313" key="6">
    <source>
        <dbReference type="EMBL" id="AIE99627.1"/>
    </source>
</evidence>
<reference evidence="6" key="1">
    <citation type="journal article" date="2014" name="Genome Biol. Evol.">
        <title>Pangenome evidence for extensive interdomain horizontal transfer affecting lineage core and shell genes in uncultured planktonic thaumarchaeota and euryarchaeota.</title>
        <authorList>
            <person name="Deschamps P."/>
            <person name="Zivanovic Y."/>
            <person name="Moreira D."/>
            <person name="Rodriguez-Valera F."/>
            <person name="Lopez-Garcia P."/>
        </authorList>
    </citation>
    <scope>NUCLEOTIDE SEQUENCE</scope>
</reference>
<organism evidence="6">
    <name type="scientific">uncultured marine group II/III euryarchaeote KM3_115_A12</name>
    <dbReference type="NCBI Taxonomy" id="1457854"/>
    <lineage>
        <taxon>Archaea</taxon>
        <taxon>Methanobacteriati</taxon>
        <taxon>Methanobacteriota</taxon>
        <taxon>environmental samples</taxon>
    </lineage>
</organism>
<keyword evidence="4 5" id="KW-0472">Membrane</keyword>
<evidence type="ECO:0000256" key="1">
    <source>
        <dbReference type="ARBA" id="ARBA00004141"/>
    </source>
</evidence>
<comment type="subcellular location">
    <subcellularLocation>
        <location evidence="5">Cell membrane</location>
        <topology evidence="5">Multi-pass membrane protein</topology>
    </subcellularLocation>
    <subcellularLocation>
        <location evidence="1">Membrane</location>
        <topology evidence="1">Multi-pass membrane protein</topology>
    </subcellularLocation>
</comment>
<keyword evidence="3 5" id="KW-1133">Transmembrane helix</keyword>
<keyword evidence="5" id="KW-1003">Cell membrane</keyword>
<feature type="transmembrane region" description="Helical" evidence="5">
    <location>
        <begin position="202"/>
        <end position="223"/>
    </location>
</feature>
<dbReference type="EMBL" id="KF900568">
    <property type="protein sequence ID" value="AIE99627.1"/>
    <property type="molecule type" value="Genomic_DNA"/>
</dbReference>
<dbReference type="PANTHER" id="PTHR43701:SF5">
    <property type="entry name" value="MEMBRANE TRANSPORTER PROTEIN-RELATED"/>
    <property type="match status" value="1"/>
</dbReference>